<feature type="non-terminal residue" evidence="2">
    <location>
        <position position="1"/>
    </location>
</feature>
<proteinExistence type="predicted"/>
<evidence type="ECO:0000313" key="2">
    <source>
        <dbReference type="EMBL" id="KAL3867773.1"/>
    </source>
</evidence>
<gene>
    <name evidence="2" type="ORF">ACJMK2_040623</name>
</gene>
<keyword evidence="3" id="KW-1185">Reference proteome</keyword>
<reference evidence="2 3" key="1">
    <citation type="submission" date="2024-11" db="EMBL/GenBank/DDBJ databases">
        <title>Chromosome-level genome assembly of the freshwater bivalve Anodonta woodiana.</title>
        <authorList>
            <person name="Chen X."/>
        </authorList>
    </citation>
    <scope>NUCLEOTIDE SEQUENCE [LARGE SCALE GENOMIC DNA]</scope>
    <source>
        <strain evidence="2">MN2024</strain>
        <tissue evidence="2">Gills</tissue>
    </source>
</reference>
<sequence length="69" mass="7883">HGYNAWRDPMKPTLILAKLCKDGKVDGPHYQPSQVRVENRIFKAPPLDMDDEDNGKYSTNNHIAFPMIS</sequence>
<evidence type="ECO:0000259" key="1">
    <source>
        <dbReference type="Pfam" id="PF22901"/>
    </source>
</evidence>
<dbReference type="EMBL" id="JBJQND010000008">
    <property type="protein sequence ID" value="KAL3867773.1"/>
    <property type="molecule type" value="Genomic_DNA"/>
</dbReference>
<name>A0ABD3W4F6_SINWO</name>
<comment type="caution">
    <text evidence="2">The sequence shown here is derived from an EMBL/GenBank/DDBJ whole genome shotgun (WGS) entry which is preliminary data.</text>
</comment>
<dbReference type="InterPro" id="IPR055072">
    <property type="entry name" value="Ferlin_DSRM"/>
</dbReference>
<dbReference type="AlphaFoldDB" id="A0ABD3W4F6"/>
<evidence type="ECO:0000313" key="3">
    <source>
        <dbReference type="Proteomes" id="UP001634394"/>
    </source>
</evidence>
<dbReference type="Proteomes" id="UP001634394">
    <property type="component" value="Unassembled WGS sequence"/>
</dbReference>
<accession>A0ABD3W4F6</accession>
<feature type="domain" description="Ferlin dsRNA-binding" evidence="1">
    <location>
        <begin position="1"/>
        <end position="62"/>
    </location>
</feature>
<dbReference type="Pfam" id="PF22901">
    <property type="entry name" value="dsrm_Ferlin"/>
    <property type="match status" value="1"/>
</dbReference>
<organism evidence="2 3">
    <name type="scientific">Sinanodonta woodiana</name>
    <name type="common">Chinese pond mussel</name>
    <name type="synonym">Anodonta woodiana</name>
    <dbReference type="NCBI Taxonomy" id="1069815"/>
    <lineage>
        <taxon>Eukaryota</taxon>
        <taxon>Metazoa</taxon>
        <taxon>Spiralia</taxon>
        <taxon>Lophotrochozoa</taxon>
        <taxon>Mollusca</taxon>
        <taxon>Bivalvia</taxon>
        <taxon>Autobranchia</taxon>
        <taxon>Heteroconchia</taxon>
        <taxon>Palaeoheterodonta</taxon>
        <taxon>Unionida</taxon>
        <taxon>Unionoidea</taxon>
        <taxon>Unionidae</taxon>
        <taxon>Unioninae</taxon>
        <taxon>Sinanodonta</taxon>
    </lineage>
</organism>
<protein>
    <recommendedName>
        <fullName evidence="1">Ferlin dsRNA-binding domain-containing protein</fullName>
    </recommendedName>
</protein>